<dbReference type="Proteomes" id="UP001225906">
    <property type="component" value="Unassembled WGS sequence"/>
</dbReference>
<gene>
    <name evidence="2" type="ORF">Q9291_03915</name>
</gene>
<feature type="chain" id="PRO_5045570883" description="Periplasmic protein" evidence="1">
    <location>
        <begin position="24"/>
        <end position="71"/>
    </location>
</feature>
<proteinExistence type="predicted"/>
<accession>A0ABT9JQY4</accession>
<keyword evidence="1" id="KW-0732">Signal</keyword>
<evidence type="ECO:0000313" key="3">
    <source>
        <dbReference type="Proteomes" id="UP001225906"/>
    </source>
</evidence>
<name>A0ABT9JQY4_9PROT</name>
<protein>
    <recommendedName>
        <fullName evidence="4">Periplasmic protein</fullName>
    </recommendedName>
</protein>
<reference evidence="3" key="1">
    <citation type="journal article" date="2019" name="Int. J. Syst. Evol. Microbiol.">
        <title>The Global Catalogue of Microorganisms (GCM) 10K type strain sequencing project: providing services to taxonomists for standard genome sequencing and annotation.</title>
        <authorList>
            <consortium name="The Broad Institute Genomics Platform"/>
            <consortium name="The Broad Institute Genome Sequencing Center for Infectious Disease"/>
            <person name="Wu L."/>
            <person name="Ma J."/>
        </authorList>
    </citation>
    <scope>NUCLEOTIDE SEQUENCE [LARGE SCALE GENOMIC DNA]</scope>
    <source>
        <strain evidence="3">VKM B-3159</strain>
    </source>
</reference>
<evidence type="ECO:0008006" key="4">
    <source>
        <dbReference type="Google" id="ProtNLM"/>
    </source>
</evidence>
<dbReference type="RefSeq" id="WP_306388699.1">
    <property type="nucleotide sequence ID" value="NZ_JAVCAP010000006.1"/>
</dbReference>
<organism evidence="2 3">
    <name type="scientific">Methylophilus aquaticus</name>
    <dbReference type="NCBI Taxonomy" id="1971610"/>
    <lineage>
        <taxon>Bacteria</taxon>
        <taxon>Pseudomonadati</taxon>
        <taxon>Pseudomonadota</taxon>
        <taxon>Betaproteobacteria</taxon>
        <taxon>Nitrosomonadales</taxon>
        <taxon>Methylophilaceae</taxon>
        <taxon>Methylophilus</taxon>
    </lineage>
</organism>
<keyword evidence="3" id="KW-1185">Reference proteome</keyword>
<dbReference type="EMBL" id="JAVCAP010000006">
    <property type="protein sequence ID" value="MDP8566990.1"/>
    <property type="molecule type" value="Genomic_DNA"/>
</dbReference>
<evidence type="ECO:0000313" key="2">
    <source>
        <dbReference type="EMBL" id="MDP8566990.1"/>
    </source>
</evidence>
<feature type="signal peptide" evidence="1">
    <location>
        <begin position="1"/>
        <end position="23"/>
    </location>
</feature>
<sequence length="71" mass="7671">MKNFSMAIYAALVLVSLSNHTQAADDQITCKASMMGRICFDSSGRELSIAEMQAATSDAQKKDPSEKVAKK</sequence>
<evidence type="ECO:0000256" key="1">
    <source>
        <dbReference type="SAM" id="SignalP"/>
    </source>
</evidence>
<comment type="caution">
    <text evidence="2">The sequence shown here is derived from an EMBL/GenBank/DDBJ whole genome shotgun (WGS) entry which is preliminary data.</text>
</comment>